<protein>
    <submittedName>
        <fullName evidence="1">Uncharacterized protein</fullName>
    </submittedName>
</protein>
<reference evidence="1" key="1">
    <citation type="submission" date="2007-10" db="EMBL/GenBank/DDBJ databases">
        <authorList>
            <person name="Fulton L."/>
            <person name="Clifton S."/>
            <person name="Fulton B."/>
            <person name="Xu J."/>
            <person name="Minx P."/>
            <person name="Pepin K.H."/>
            <person name="Johnson M."/>
            <person name="Thiruvilangam P."/>
            <person name="Bhonagiri V."/>
            <person name="Nash W.E."/>
            <person name="Mardis E.R."/>
            <person name="Wilson R.K."/>
        </authorList>
    </citation>
    <scope>NUCLEOTIDE SEQUENCE [LARGE SCALE GENOMIC DNA]</scope>
    <source>
        <strain evidence="1">DSM 15702</strain>
    </source>
</reference>
<accession>B0MQP8</accession>
<name>B0MQP8_9FIRM</name>
<comment type="caution">
    <text evidence="1">The sequence shown here is derived from an EMBL/GenBank/DDBJ whole genome shotgun (WGS) entry which is preliminary data.</text>
</comment>
<dbReference type="EMBL" id="ABCA03000052">
    <property type="protein sequence ID" value="EDS00024.1"/>
    <property type="molecule type" value="Genomic_DNA"/>
</dbReference>
<reference evidence="1" key="2">
    <citation type="submission" date="2014-06" db="EMBL/GenBank/DDBJ databases">
        <title>Draft genome sequence of Eubacterium siraeum (DSM 15702).</title>
        <authorList>
            <person name="Sudarsanam P."/>
            <person name="Ley R."/>
            <person name="Guruge J."/>
            <person name="Turnbaugh P.J."/>
            <person name="Mahowald M."/>
            <person name="Liep D."/>
            <person name="Gordon J."/>
        </authorList>
    </citation>
    <scope>NUCLEOTIDE SEQUENCE</scope>
    <source>
        <strain evidence="1">DSM 15702</strain>
    </source>
</reference>
<dbReference type="Proteomes" id="UP000005326">
    <property type="component" value="Unassembled WGS sequence"/>
</dbReference>
<evidence type="ECO:0000313" key="2">
    <source>
        <dbReference type="Proteomes" id="UP000005326"/>
    </source>
</evidence>
<evidence type="ECO:0000313" key="1">
    <source>
        <dbReference type="EMBL" id="EDS00024.1"/>
    </source>
</evidence>
<sequence>MRFSALSLAPHHVLASLVKGEVLSPEIIQATTGGIVTPPTFFKTALSLAPHHVLASLVKGEVLSPEKIRATTGGIAPYPHQSLLFPLIFAKEHLSLALLAPVAPNTANFASIFLIQYTNYS</sequence>
<dbReference type="AlphaFoldDB" id="B0MQP8"/>
<keyword evidence="2" id="KW-1185">Reference proteome</keyword>
<gene>
    <name evidence="1" type="ORF">EUBSIR_02165</name>
</gene>
<organism evidence="1 2">
    <name type="scientific">[Eubacterium] siraeum DSM 15702</name>
    <dbReference type="NCBI Taxonomy" id="428128"/>
    <lineage>
        <taxon>Bacteria</taxon>
        <taxon>Bacillati</taxon>
        <taxon>Bacillota</taxon>
        <taxon>Clostridia</taxon>
        <taxon>Eubacteriales</taxon>
        <taxon>Oscillospiraceae</taxon>
        <taxon>Oscillospiraceae incertae sedis</taxon>
    </lineage>
</organism>
<proteinExistence type="predicted"/>